<dbReference type="Gene3D" id="3.90.950.20">
    <property type="entry name" value="CinA-like"/>
    <property type="match status" value="1"/>
</dbReference>
<dbReference type="SUPFAM" id="SSF53218">
    <property type="entry name" value="Molybdenum cofactor biosynthesis proteins"/>
    <property type="match status" value="1"/>
</dbReference>
<dbReference type="InterPro" id="IPR036653">
    <property type="entry name" value="CinA-like_C"/>
</dbReference>
<dbReference type="InterPro" id="IPR008136">
    <property type="entry name" value="CinA_C"/>
</dbReference>
<dbReference type="STRING" id="1291742.LOOC260_115430"/>
<dbReference type="PANTHER" id="PTHR13939">
    <property type="entry name" value="NICOTINAMIDE-NUCLEOTIDE AMIDOHYDROLASE PNCC"/>
    <property type="match status" value="1"/>
</dbReference>
<dbReference type="AlphaFoldDB" id="A0A0A1GYK9"/>
<proteinExistence type="inferred from homology"/>
<evidence type="ECO:0000259" key="2">
    <source>
        <dbReference type="SMART" id="SM00852"/>
    </source>
</evidence>
<reference evidence="3 4" key="1">
    <citation type="submission" date="2014-11" db="EMBL/GenBank/DDBJ databases">
        <title>Complete genome sequence and analysis of Lactobacillus hokkaidonensis LOOC260T.</title>
        <authorList>
            <person name="Tanizawa Y."/>
            <person name="Tohno M."/>
            <person name="Kaminuma E."/>
            <person name="Nakamura Y."/>
            <person name="Arita M."/>
        </authorList>
    </citation>
    <scope>NUCLEOTIDE SEQUENCE [LARGE SCALE GENOMIC DNA]</scope>
    <source>
        <strain evidence="3 4">LOOC260</strain>
    </source>
</reference>
<dbReference type="InterPro" id="IPR036425">
    <property type="entry name" value="MoaB/Mog-like_dom_sf"/>
</dbReference>
<dbReference type="InterPro" id="IPR001453">
    <property type="entry name" value="MoaB/Mog_dom"/>
</dbReference>
<dbReference type="KEGG" id="lho:LOOC260_115430"/>
<evidence type="ECO:0000313" key="4">
    <source>
        <dbReference type="Proteomes" id="UP000031620"/>
    </source>
</evidence>
<comment type="similarity">
    <text evidence="1">Belongs to the CinA family.</text>
</comment>
<feature type="domain" description="MoaB/Mog" evidence="2">
    <location>
        <begin position="4"/>
        <end position="172"/>
    </location>
</feature>
<dbReference type="EMBL" id="AP014680">
    <property type="protein sequence ID" value="BAP86053.1"/>
    <property type="molecule type" value="Genomic_DNA"/>
</dbReference>
<dbReference type="InterPro" id="IPR050101">
    <property type="entry name" value="CinA"/>
</dbReference>
<dbReference type="Gene3D" id="3.30.70.2860">
    <property type="match status" value="1"/>
</dbReference>
<protein>
    <recommendedName>
        <fullName evidence="1">Putative competence-damage inducible protein</fullName>
    </recommendedName>
</protein>
<accession>A0A0A1GYK9</accession>
<dbReference type="InterPro" id="IPR008135">
    <property type="entry name" value="Competence-induced_CinA"/>
</dbReference>
<dbReference type="NCBIfam" id="TIGR00199">
    <property type="entry name" value="PncC_domain"/>
    <property type="match status" value="1"/>
</dbReference>
<dbReference type="Pfam" id="PF18146">
    <property type="entry name" value="CinA_KH"/>
    <property type="match status" value="1"/>
</dbReference>
<evidence type="ECO:0000313" key="3">
    <source>
        <dbReference type="EMBL" id="BAP86053.1"/>
    </source>
</evidence>
<dbReference type="RefSeq" id="WP_041094093.1">
    <property type="nucleotide sequence ID" value="NZ_AP014680.1"/>
</dbReference>
<dbReference type="NCBIfam" id="NF001813">
    <property type="entry name" value="PRK00549.1"/>
    <property type="match status" value="1"/>
</dbReference>
<dbReference type="Gene3D" id="3.40.980.10">
    <property type="entry name" value="MoaB/Mog-like domain"/>
    <property type="match status" value="1"/>
</dbReference>
<sequence length="415" mass="45169">MNSEIVTVGTELLLGRIDNTNARFIADQLAQLGIESHFQTVVGDNEDRIVAVLNQAATRSDLIIICGGLGPTVDDMTLASVSKYLGLNLQVDETQFSQIKAHFNRQHRSMTPENVKQAQFLAGAKILPNDVGLALGDFVKTVKGPDIAVLPGPPSEMETMFINHLVPLLEETYPVQQHLISRVLRFYGISESMLMHQLNDVVISNTNPSIASYAKNHEILIRLTAQGKDDDQINQLLDITQTQILAKVDGYFYGTGSKNSLAKEVVMQLKQKGLTVTAAESLTGGLFQSTICSIAGASKVFDGGFVTYANQAKKDLLHINAQIIDDNGVVSKQTAIAMASQARKIMNTDIGISFTGVAGPDQLEGHPAGTVWIGLSFGDQQVKTQLEQYLQTDSRQSIREKSVLTGLQMILQMVK</sequence>
<dbReference type="PIRSF" id="PIRSF006728">
    <property type="entry name" value="CinA"/>
    <property type="match status" value="1"/>
</dbReference>
<evidence type="ECO:0000256" key="1">
    <source>
        <dbReference type="HAMAP-Rule" id="MF_00226"/>
    </source>
</evidence>
<dbReference type="Proteomes" id="UP000031620">
    <property type="component" value="Chromosome"/>
</dbReference>
<dbReference type="SUPFAM" id="SSF142433">
    <property type="entry name" value="CinA-like"/>
    <property type="match status" value="1"/>
</dbReference>
<organism evidence="3 4">
    <name type="scientific">Paucilactobacillus hokkaidonensis JCM 18461</name>
    <dbReference type="NCBI Taxonomy" id="1291742"/>
    <lineage>
        <taxon>Bacteria</taxon>
        <taxon>Bacillati</taxon>
        <taxon>Bacillota</taxon>
        <taxon>Bacilli</taxon>
        <taxon>Lactobacillales</taxon>
        <taxon>Lactobacillaceae</taxon>
        <taxon>Paucilactobacillus</taxon>
    </lineage>
</organism>
<dbReference type="CDD" id="cd00885">
    <property type="entry name" value="cinA"/>
    <property type="match status" value="1"/>
</dbReference>
<dbReference type="Pfam" id="PF00994">
    <property type="entry name" value="MoCF_biosynth"/>
    <property type="match status" value="1"/>
</dbReference>
<dbReference type="SMART" id="SM00852">
    <property type="entry name" value="MoCF_biosynth"/>
    <property type="match status" value="1"/>
</dbReference>
<name>A0A0A1GYK9_9LACO</name>
<dbReference type="HAMAP" id="MF_00226_B">
    <property type="entry name" value="CinA_B"/>
    <property type="match status" value="1"/>
</dbReference>
<gene>
    <name evidence="1 3" type="primary">cinA</name>
    <name evidence="3" type="ORF">LOOC260_115430</name>
</gene>
<dbReference type="HOGENOM" id="CLU_030805_9_3_9"/>
<dbReference type="Pfam" id="PF02464">
    <property type="entry name" value="CinA"/>
    <property type="match status" value="1"/>
</dbReference>
<dbReference type="PANTHER" id="PTHR13939:SF0">
    <property type="entry name" value="NMN AMIDOHYDROLASE-LIKE PROTEIN YFAY"/>
    <property type="match status" value="1"/>
</dbReference>
<dbReference type="InterPro" id="IPR041424">
    <property type="entry name" value="CinA_KH"/>
</dbReference>
<dbReference type="NCBIfam" id="TIGR00200">
    <property type="entry name" value="cinA_nterm"/>
    <property type="match status" value="1"/>
</dbReference>